<sequence length="1442" mass="161125">MVSRSTVDSIILRKSFGKVKNVVPVPNLIEVQSKSFNDFVQLDYLPSERVVMGLEKALRDVFPIEHSDKLSLEFVSYELGNWACTCGLLTGITNRYTWECSRCDKRDCSRLEDGQKCTGCSKKSARYIMCPSCHSRVGIKVPLSVQECRDGEETYAFPLKVKIQLITWDVDDNGVRNVHDIKEQNVYFADVPIMVDLYEQDGQYFVGDQGTFIINGVDRVVVSQLHRSPGAVFSKSKKNKDLRGKPYYLARIIPMRGSWIDFEFDTNDCLYVRIDKKKKVLVSTFLQAMGTPREQILPLFYSSNSVWVDNGSLYKKVDENLIGQRLEQSMLPEEFASKFAGRRVTSALLSELQTLRINRLNIQDSVLFNKALRSDFIDQDTGELLIEQGVTLTESHCAIIKKQHNAVVDLIDLQGYIFQPTMALTLMHDRCVTQDEALHDLHAKIWPGDSASLAEVKERLERQFFSNRYYDLTRVGRIRLNSKLGLNIDEAQTALTYEDILGTIRYIIALRERGIGELDDIDHLGNRRVRLVGELLSNQIYTGLARMERIAKERFRMQEVQSALMPQDFLNVKPLSAILREFFGSGQLSQFMDQTNPLAELAHKRRLSALGPGGVMKDRATYEVRDVHTSHYGRICPIETPEGQTIGLISSLATYAMVNDLGFIESAYKPVVNGKIVDEIIFLNAFEEGSRFIAQADAVDATGTQLKDNRVLARHEGNFIDVDSKDIDCIDLSPQQLVSVAASLIPFLEHDDASRALMGANMQRQAVPLIRCQTPIVGTGMEAEVSKASGAVITAEHNGVVEYVSADKIIVRAQEDGFKTLEDWVDKGVKVYTLKKFNRSSYSTWIHQRPTVKVGDIVAKGDILTDGSAIQHGELALGTNLVVAFMPWNGYNFEDAIAVSRRLVSDDVLTSVSIDEYVSDARDTKLGPEEITRDIPNVGEKALSSLDDYGIVKIGTRVIPGDILVGKVTLKGDVQFSPEEKLLRAIFGEKSREVKDTSLRVSPGVEGTVVDVKVFSRSGVRKDQRYKEEVAKKVEKLEADLEKQIKFLRGMVETKVIEILDNAAAGTTVKKSLVVDNLFDKSKLQELSLEDLFALKPKDKDKIQAIAELDEAFNTKLRILDSIKEEKIAVLKKGDDLSSGVIKVVKVYIASKRTISVGDKIAGRHGNKGVISNIVPIEDMPFLDNGTAVDIILNPLGVPSRMNVGQILETILGFAGKQLGENLQKVIEEQSYSYVKDFLVKHFGKEVINAFEEGHGTDGLLKLARRTVKEGIHFSIPIFQGANFETEIQPLLKDAGLSESGSLRIRDGRTGEYFDQPVTVGVIYILKLNHMVDDKLHARSVGPYSLITQQPLGGKAQFGGQRFGEMEVWALEAYGASYTLQEMLTYKSDDVTGRHKVYETIVRGDEIPDPGLPESFNVLVKELQSLGLQVDLFKTGKEELSE</sequence>
<name>A0A345ZB34_9BACT</name>
<dbReference type="InterPro" id="IPR007121">
    <property type="entry name" value="RNA_pol_bsu_CS"/>
</dbReference>
<dbReference type="InterPro" id="IPR007120">
    <property type="entry name" value="DNA-dir_RNAP_su2_dom"/>
</dbReference>
<evidence type="ECO:0000313" key="16">
    <source>
        <dbReference type="Proteomes" id="UP000254834"/>
    </source>
</evidence>
<feature type="domain" description="RNA polymerase Rpb2" evidence="10">
    <location>
        <begin position="1359"/>
        <end position="1433"/>
    </location>
</feature>
<dbReference type="PROSITE" id="PS01166">
    <property type="entry name" value="RNA_POL_BETA"/>
    <property type="match status" value="1"/>
</dbReference>
<dbReference type="InterPro" id="IPR014724">
    <property type="entry name" value="RNA_pol_RPB2_OB-fold"/>
</dbReference>
<dbReference type="NCBIfam" id="NF001616">
    <property type="entry name" value="PRK00405.1"/>
    <property type="match status" value="1"/>
</dbReference>
<dbReference type="CDD" id="cd00653">
    <property type="entry name" value="RNA_pol_B_RPB2"/>
    <property type="match status" value="1"/>
</dbReference>
<dbReference type="PANTHER" id="PTHR20856">
    <property type="entry name" value="DNA-DIRECTED RNA POLYMERASE I SUBUNIT 2"/>
    <property type="match status" value="1"/>
</dbReference>
<dbReference type="Pfam" id="PF04563">
    <property type="entry name" value="RNA_pol_Rpb2_1"/>
    <property type="match status" value="1"/>
</dbReference>
<feature type="domain" description="RNA polymerase beta subunit protrusion" evidence="12">
    <location>
        <begin position="131"/>
        <end position="576"/>
    </location>
</feature>
<feature type="domain" description="RNA polymerase Rpb2" evidence="11">
    <location>
        <begin position="431"/>
        <end position="530"/>
    </location>
</feature>
<comment type="catalytic activity">
    <reaction evidence="5 6 8">
        <text>RNA(n) + a ribonucleoside 5'-triphosphate = RNA(n+1) + diphosphate</text>
        <dbReference type="Rhea" id="RHEA:21248"/>
        <dbReference type="Rhea" id="RHEA-COMP:14527"/>
        <dbReference type="Rhea" id="RHEA-COMP:17342"/>
        <dbReference type="ChEBI" id="CHEBI:33019"/>
        <dbReference type="ChEBI" id="CHEBI:61557"/>
        <dbReference type="ChEBI" id="CHEBI:140395"/>
        <dbReference type="EC" id="2.7.7.6"/>
    </reaction>
</comment>
<dbReference type="Pfam" id="PF10385">
    <property type="entry name" value="RNA_pol_Rpb2_45"/>
    <property type="match status" value="1"/>
</dbReference>
<dbReference type="FunFam" id="3.90.1800.10:FF:000001">
    <property type="entry name" value="DNA-directed RNA polymerase subunit beta"/>
    <property type="match status" value="1"/>
</dbReference>
<dbReference type="Gene3D" id="3.90.1100.10">
    <property type="match status" value="2"/>
</dbReference>
<reference evidence="15 16" key="1">
    <citation type="submission" date="2017-12" db="EMBL/GenBank/DDBJ databases">
        <title>Chromulinavorax destructans is a abundant pathogen of dominant heterotrophic picoflagllates.</title>
        <authorList>
            <person name="Deeg C.M."/>
            <person name="Zimmer M."/>
            <person name="Suttle C.A."/>
        </authorList>
    </citation>
    <scope>NUCLEOTIDE SEQUENCE [LARGE SCALE GENOMIC DNA]</scope>
    <source>
        <strain evidence="15 16">SeV1</strain>
    </source>
</reference>
<evidence type="ECO:0000256" key="3">
    <source>
        <dbReference type="ARBA" id="ARBA00022695"/>
    </source>
</evidence>
<dbReference type="GO" id="GO:0003899">
    <property type="term" value="F:DNA-directed RNA polymerase activity"/>
    <property type="evidence" value="ECO:0007669"/>
    <property type="project" value="UniProtKB-UniRule"/>
</dbReference>
<evidence type="ECO:0000256" key="8">
    <source>
        <dbReference type="RuleBase" id="RU363031"/>
    </source>
</evidence>
<dbReference type="GO" id="GO:0003677">
    <property type="term" value="F:DNA binding"/>
    <property type="evidence" value="ECO:0007669"/>
    <property type="project" value="UniProtKB-UniRule"/>
</dbReference>
<feature type="domain" description="RNA polymerase Rpb2" evidence="11">
    <location>
        <begin position="227"/>
        <end position="304"/>
    </location>
</feature>
<organism evidence="15 16">
    <name type="scientific">Candidatus Chromulinivorax destructor</name>
    <dbReference type="NCBI Taxonomy" id="2066483"/>
    <lineage>
        <taxon>Bacteria</taxon>
        <taxon>Candidatus Babelota</taxon>
        <taxon>Candidatus Babeliae</taxon>
        <taxon>Candidatus Babeliales</taxon>
        <taxon>Candidatus Chromulinivoraceae</taxon>
        <taxon>Candidatus Chromulinivorax</taxon>
    </lineage>
</organism>
<protein>
    <recommendedName>
        <fullName evidence="6 8">DNA-directed RNA polymerase subunit beta</fullName>
        <shortName evidence="6">RNAP subunit beta</shortName>
        <ecNumber evidence="6 8">2.7.7.6</ecNumber>
    </recommendedName>
    <alternativeName>
        <fullName evidence="6">RNA polymerase subunit beta</fullName>
    </alternativeName>
    <alternativeName>
        <fullName evidence="6">Transcriptase subunit beta</fullName>
    </alternativeName>
</protein>
<keyword evidence="16" id="KW-1185">Reference proteome</keyword>
<dbReference type="OrthoDB" id="9803954at2"/>
<keyword evidence="2 6" id="KW-0808">Transferase</keyword>
<dbReference type="EC" id="2.7.7.6" evidence="6 8"/>
<feature type="domain" description="DNA-directed RNA polymerase beta subunit external 1" evidence="14">
    <location>
        <begin position="668"/>
        <end position="733"/>
    </location>
</feature>
<feature type="domain" description="DNA-directed RNA polymerase subunit 2 hybrid-binding" evidence="9">
    <location>
        <begin position="795"/>
        <end position="1357"/>
    </location>
</feature>
<feature type="domain" description="RNA polymerase Rpb2" evidence="13">
    <location>
        <begin position="590"/>
        <end position="658"/>
    </location>
</feature>
<dbReference type="RefSeq" id="WP_115585516.1">
    <property type="nucleotide sequence ID" value="NZ_CP025544.1"/>
</dbReference>
<evidence type="ECO:0000256" key="6">
    <source>
        <dbReference type="HAMAP-Rule" id="MF_01321"/>
    </source>
</evidence>
<evidence type="ECO:0000259" key="10">
    <source>
        <dbReference type="Pfam" id="PF04560"/>
    </source>
</evidence>
<dbReference type="Gene3D" id="2.40.270.10">
    <property type="entry name" value="DNA-directed RNA polymerase, subunit 2, domain 6"/>
    <property type="match status" value="1"/>
</dbReference>
<evidence type="ECO:0000256" key="5">
    <source>
        <dbReference type="ARBA" id="ARBA00048552"/>
    </source>
</evidence>
<dbReference type="Gene3D" id="2.40.50.100">
    <property type="match status" value="1"/>
</dbReference>
<dbReference type="InterPro" id="IPR007642">
    <property type="entry name" value="RNA_pol_Rpb2_2"/>
</dbReference>
<dbReference type="InterPro" id="IPR015712">
    <property type="entry name" value="DNA-dir_RNA_pol_su2"/>
</dbReference>
<keyword evidence="4 6" id="KW-0804">Transcription</keyword>
<dbReference type="HAMAP" id="MF_01321">
    <property type="entry name" value="RNApol_bact_RpoB"/>
    <property type="match status" value="1"/>
</dbReference>
<dbReference type="EMBL" id="CP025544">
    <property type="protein sequence ID" value="AXK60501.1"/>
    <property type="molecule type" value="Genomic_DNA"/>
</dbReference>
<dbReference type="KEGG" id="cdes:C0J27_01930"/>
<dbReference type="NCBIfam" id="TIGR02013">
    <property type="entry name" value="rpoB"/>
    <property type="match status" value="1"/>
</dbReference>
<dbReference type="InterPro" id="IPR007644">
    <property type="entry name" value="RNA_pol_bsu_protrusion"/>
</dbReference>
<dbReference type="InterPro" id="IPR007645">
    <property type="entry name" value="RNA_pol_Rpb2_3"/>
</dbReference>
<dbReference type="Gene3D" id="2.30.150.10">
    <property type="entry name" value="DNA-directed RNA polymerase, beta subunit, external 1 domain"/>
    <property type="match status" value="1"/>
</dbReference>
<dbReference type="GO" id="GO:0000428">
    <property type="term" value="C:DNA-directed RNA polymerase complex"/>
    <property type="evidence" value="ECO:0007669"/>
    <property type="project" value="UniProtKB-KW"/>
</dbReference>
<evidence type="ECO:0000259" key="12">
    <source>
        <dbReference type="Pfam" id="PF04563"/>
    </source>
</evidence>
<keyword evidence="3 6" id="KW-0548">Nucleotidyltransferase</keyword>
<keyword evidence="1 6" id="KW-0240">DNA-directed RNA polymerase</keyword>
<evidence type="ECO:0000259" key="13">
    <source>
        <dbReference type="Pfam" id="PF04565"/>
    </source>
</evidence>
<comment type="function">
    <text evidence="6 8">DNA-dependent RNA polymerase catalyzes the transcription of DNA into RNA using the four ribonucleoside triphosphates as substrates.</text>
</comment>
<dbReference type="Pfam" id="PF04561">
    <property type="entry name" value="RNA_pol_Rpb2_2"/>
    <property type="match status" value="2"/>
</dbReference>
<evidence type="ECO:0000256" key="1">
    <source>
        <dbReference type="ARBA" id="ARBA00022478"/>
    </source>
</evidence>
<dbReference type="GO" id="GO:0006351">
    <property type="term" value="P:DNA-templated transcription"/>
    <property type="evidence" value="ECO:0007669"/>
    <property type="project" value="UniProtKB-UniRule"/>
</dbReference>
<dbReference type="InterPro" id="IPR007641">
    <property type="entry name" value="RNA_pol_Rpb2_7"/>
</dbReference>
<dbReference type="InterPro" id="IPR037033">
    <property type="entry name" value="DNA-dir_RNAP_su2_hyb_sf"/>
</dbReference>
<dbReference type="Proteomes" id="UP000254834">
    <property type="component" value="Chromosome"/>
</dbReference>
<evidence type="ECO:0000256" key="4">
    <source>
        <dbReference type="ARBA" id="ARBA00023163"/>
    </source>
</evidence>
<evidence type="ECO:0000313" key="15">
    <source>
        <dbReference type="EMBL" id="AXK60501.1"/>
    </source>
</evidence>
<evidence type="ECO:0000259" key="11">
    <source>
        <dbReference type="Pfam" id="PF04561"/>
    </source>
</evidence>
<dbReference type="Pfam" id="PF00562">
    <property type="entry name" value="RNA_pol_Rpb2_6"/>
    <property type="match status" value="1"/>
</dbReference>
<dbReference type="InterPro" id="IPR010243">
    <property type="entry name" value="RNA_pol_bsu_bac"/>
</dbReference>
<gene>
    <name evidence="6 15" type="primary">rpoB</name>
    <name evidence="15" type="ORF">C0J27_01930</name>
</gene>
<dbReference type="SUPFAM" id="SSF64484">
    <property type="entry name" value="beta and beta-prime subunits of DNA dependent RNA-polymerase"/>
    <property type="match status" value="1"/>
</dbReference>
<accession>A0A345ZB34</accession>
<proteinExistence type="inferred from homology"/>
<dbReference type="InterPro" id="IPR019462">
    <property type="entry name" value="DNA-dir_RNA_pol_bsu_external_1"/>
</dbReference>
<comment type="subunit">
    <text evidence="6 8">The RNAP catalytic core consists of 2 alpha, 1 beta, 1 beta' and 1 omega subunit. When a sigma factor is associated with the core the holoenzyme is formed, which can initiate transcription.</text>
</comment>
<dbReference type="GO" id="GO:0032549">
    <property type="term" value="F:ribonucleoside binding"/>
    <property type="evidence" value="ECO:0007669"/>
    <property type="project" value="InterPro"/>
</dbReference>
<dbReference type="Gene3D" id="2.40.50.150">
    <property type="match status" value="1"/>
</dbReference>
<dbReference type="Pfam" id="PF04565">
    <property type="entry name" value="RNA_pol_Rpb2_3"/>
    <property type="match status" value="1"/>
</dbReference>
<evidence type="ECO:0000259" key="9">
    <source>
        <dbReference type="Pfam" id="PF00562"/>
    </source>
</evidence>
<evidence type="ECO:0000259" key="14">
    <source>
        <dbReference type="Pfam" id="PF10385"/>
    </source>
</evidence>
<evidence type="ECO:0000256" key="2">
    <source>
        <dbReference type="ARBA" id="ARBA00022679"/>
    </source>
</evidence>
<dbReference type="InterPro" id="IPR042107">
    <property type="entry name" value="DNA-dir_RNA_pol_bsu_ext_1_sf"/>
</dbReference>
<evidence type="ECO:0000256" key="7">
    <source>
        <dbReference type="RuleBase" id="RU000434"/>
    </source>
</evidence>
<comment type="similarity">
    <text evidence="6 7">Belongs to the RNA polymerase beta chain family.</text>
</comment>
<dbReference type="Pfam" id="PF04560">
    <property type="entry name" value="RNA_pol_Rpb2_7"/>
    <property type="match status" value="1"/>
</dbReference>
<dbReference type="Gene3D" id="3.90.1800.10">
    <property type="entry name" value="RNA polymerase alpha subunit dimerisation domain"/>
    <property type="match status" value="1"/>
</dbReference>